<dbReference type="InterPro" id="IPR011335">
    <property type="entry name" value="Restrct_endonuc-II-like"/>
</dbReference>
<dbReference type="GO" id="GO:0003678">
    <property type="term" value="F:DNA helicase activity"/>
    <property type="evidence" value="ECO:0007669"/>
    <property type="project" value="UniProtKB-UniRule"/>
</dbReference>
<evidence type="ECO:0000259" key="12">
    <source>
        <dbReference type="Pfam" id="PF17946"/>
    </source>
</evidence>
<dbReference type="PIRSF" id="PIRSF000980">
    <property type="entry name" value="RecC"/>
    <property type="match status" value="1"/>
</dbReference>
<comment type="caution">
    <text evidence="13">The sequence shown here is derived from an EMBL/GenBank/DDBJ whole genome shotgun (WGS) entry which is preliminary data.</text>
</comment>
<comment type="miscellaneous">
    <text evidence="10">In the RecBCD complex, RecB has a slow 3'-5' helicase, an exonuclease activity and loads RecA onto ssDNA, RecD has a fast 5'-3' helicase activity, while RecC stimulates the ATPase and processivity of the RecB helicase and contributes to recognition of the Chi site.</text>
</comment>
<keyword evidence="9 10" id="KW-0234">DNA repair</keyword>
<comment type="similarity">
    <text evidence="10">Belongs to the RecC family.</text>
</comment>
<dbReference type="PANTHER" id="PTHR30591">
    <property type="entry name" value="RECBCD ENZYME SUBUNIT RECC"/>
    <property type="match status" value="1"/>
</dbReference>
<evidence type="ECO:0000256" key="10">
    <source>
        <dbReference type="HAMAP-Rule" id="MF_01486"/>
    </source>
</evidence>
<keyword evidence="2 10" id="KW-0547">Nucleotide-binding</keyword>
<keyword evidence="14" id="KW-1185">Reference proteome</keyword>
<name>A0A552WTI0_9MICO</name>
<evidence type="ECO:0000256" key="6">
    <source>
        <dbReference type="ARBA" id="ARBA00022839"/>
    </source>
</evidence>
<evidence type="ECO:0000256" key="2">
    <source>
        <dbReference type="ARBA" id="ARBA00022741"/>
    </source>
</evidence>
<dbReference type="EMBL" id="VJXR01000014">
    <property type="protein sequence ID" value="TRW46057.1"/>
    <property type="molecule type" value="Genomic_DNA"/>
</dbReference>
<feature type="region of interest" description="Disordered" evidence="11">
    <location>
        <begin position="299"/>
        <end position="328"/>
    </location>
</feature>
<sequence length="1136" mass="122548">MLHLHRSERADALVPPLAAVLADPPDDPFTPDVVAVPTRGVERWLAQRLSHHLGAGPDGEPGVCANVTFAAPHRLVGDVLAAAAHRDADDDPWQPERLTWPLLEVIDDVLGESWAAPLARYLGGDEDEVRRGRRLGLARHVARLFAAYASQRPALTDAWARGSDEDGAGAPVPADLAWQPVLWRRLRDRVGVPSPGEHLAEALAALQASPDAVDLPARLSVFGPTRLPEDQLRVLTTLAAHRDVHLWLPHPSPVLWDRVAAAGPAPSPRRRDQAALAGHPMLASMARDATELQRRLGATATSAGPGTGPGADAAETAPPDVTHHPAPAPAASLLGALQQRLRDDDPAAARQALDPGDRTVQVHACHGRTRQVEVLREVLAGLFADDPTLEPRDVIVMSPDIESVAPLVTATFGLVAEEAEHHGKVHPGQTLRVRLADRSPGRTNPVLGVLSSLLTLADGRATASEVLDLAATEPVRRRFRLDDDDLDRIRDWSVAAGVHWGEDLGRRARFGLPELRQGTWDVAVDRILLGAAMAEEDHRYVGPALPMDDVDSTDIDLAGRLTELLDRLTDVLDTLDGVRPLAAWLDALDRAVTLLTDTTPTDAWQVVQARRVLADVRAGGQHHADVPLRLPDVRALLVDRLAGRPTRTGFRTGALTMCSLEPMRAVPHRVVCLLGVDDGAFPRGTSADGDNVLLRDPLLGERDRRSEDRQLFLDALTAAGEHLVVLYTGADERTGATRPPAVPVGELLDALDAAAATADGRPVRDHVLVRHPLQVVDERNFAAGALGRPGPFSFDAVAHRAAQAGRGPRTGATAFLTEPLPALEAPLGIDLDDLVAMLEHPVKWFLRRRLQLSLAGDVAEVEDRLPLALDPLATWQIGDRLLAARLAGVEQRQAVNAEWRRGVVPPRELGRTTLMDVDTRVAPIADAARRFAVGAATAADVTVRLPAGLDMTGTVPGVHETTVVRAVFSRLAPKHRLRAWVQVLALAAAHPGRDWQAATIGRPRHNRPGAVVSRLTAPPQAEARELLDQLVHLRSLAAREPLPMPVPVSCAYATSRYGGDSEAMALENATREWHGGFDRTDEHHVLCWGGGASLTDIFGTATAAEQAWWPQDRTRLGVLARRVWEPLLAHEETELP</sequence>
<keyword evidence="6 10" id="KW-0269">Exonuclease</keyword>
<organism evidence="13 14">
    <name type="scientific">Georgenia yuyongxinii</name>
    <dbReference type="NCBI Taxonomy" id="2589797"/>
    <lineage>
        <taxon>Bacteria</taxon>
        <taxon>Bacillati</taxon>
        <taxon>Actinomycetota</taxon>
        <taxon>Actinomycetes</taxon>
        <taxon>Micrococcales</taxon>
        <taxon>Bogoriellaceae</taxon>
        <taxon>Georgenia</taxon>
    </lineage>
</organism>
<evidence type="ECO:0000256" key="8">
    <source>
        <dbReference type="ARBA" id="ARBA00023125"/>
    </source>
</evidence>
<feature type="compositionally biased region" description="Low complexity" evidence="11">
    <location>
        <begin position="299"/>
        <end position="320"/>
    </location>
</feature>
<dbReference type="InterPro" id="IPR041500">
    <property type="entry name" value="RecC_C"/>
</dbReference>
<dbReference type="GO" id="GO:0008854">
    <property type="term" value="F:exodeoxyribonuclease V activity"/>
    <property type="evidence" value="ECO:0007669"/>
    <property type="project" value="InterPro"/>
</dbReference>
<evidence type="ECO:0000256" key="7">
    <source>
        <dbReference type="ARBA" id="ARBA00022840"/>
    </source>
</evidence>
<dbReference type="Pfam" id="PF04257">
    <property type="entry name" value="Exonuc_V_gamma"/>
    <property type="match status" value="1"/>
</dbReference>
<evidence type="ECO:0000313" key="14">
    <source>
        <dbReference type="Proteomes" id="UP000318693"/>
    </source>
</evidence>
<reference evidence="13 14" key="1">
    <citation type="submission" date="2019-07" db="EMBL/GenBank/DDBJ databases">
        <title>Georgenia wutianyii sp. nov. and Georgenia *** sp. nov. isolated from plateau pika (Ochotona curzoniae) in the Qinghai-Tibet plateau of China.</title>
        <authorList>
            <person name="Tian Z."/>
        </authorList>
    </citation>
    <scope>NUCLEOTIDE SEQUENCE [LARGE SCALE GENOMIC DNA]</scope>
    <source>
        <strain evidence="13 14">Z446</strain>
    </source>
</reference>
<keyword evidence="5 10" id="KW-0347">Helicase</keyword>
<evidence type="ECO:0000256" key="11">
    <source>
        <dbReference type="SAM" id="MobiDB-lite"/>
    </source>
</evidence>
<dbReference type="GO" id="GO:0000724">
    <property type="term" value="P:double-strand break repair via homologous recombination"/>
    <property type="evidence" value="ECO:0007669"/>
    <property type="project" value="UniProtKB-UniRule"/>
</dbReference>
<dbReference type="PANTHER" id="PTHR30591:SF1">
    <property type="entry name" value="RECBCD ENZYME SUBUNIT RECC"/>
    <property type="match status" value="1"/>
</dbReference>
<dbReference type="SUPFAM" id="SSF52980">
    <property type="entry name" value="Restriction endonuclease-like"/>
    <property type="match status" value="1"/>
</dbReference>
<keyword evidence="7 10" id="KW-0067">ATP-binding</keyword>
<keyword evidence="3 10" id="KW-0227">DNA damage</keyword>
<gene>
    <name evidence="10 13" type="primary">recC</name>
    <name evidence="13" type="ORF">FJ693_07100</name>
</gene>
<dbReference type="HAMAP" id="MF_01486">
    <property type="entry name" value="RecC"/>
    <property type="match status" value="1"/>
</dbReference>
<evidence type="ECO:0000256" key="9">
    <source>
        <dbReference type="ARBA" id="ARBA00023204"/>
    </source>
</evidence>
<dbReference type="Proteomes" id="UP000318693">
    <property type="component" value="Unassembled WGS sequence"/>
</dbReference>
<dbReference type="Gene3D" id="3.40.50.300">
    <property type="entry name" value="P-loop containing nucleotide triphosphate hydrolases"/>
    <property type="match status" value="2"/>
</dbReference>
<feature type="domain" description="RecC C-terminal" evidence="12">
    <location>
        <begin position="829"/>
        <end position="1056"/>
    </location>
</feature>
<keyword evidence="4 10" id="KW-0378">Hydrolase</keyword>
<dbReference type="InterPro" id="IPR006697">
    <property type="entry name" value="RecC"/>
</dbReference>
<proteinExistence type="inferred from homology"/>
<comment type="function">
    <text evidence="10">A helicase/nuclease that prepares dsDNA breaks (DSB) for recombinational DNA repair. Binds to DSBs and unwinds DNA via a highly rapid and processive ATP-dependent bidirectional helicase activity. Unwinds dsDNA until it encounters a Chi (crossover hotspot instigator) sequence from the 3' direction. Cuts ssDNA a few nucleotides 3' to the Chi site. The properties and activities of the enzyme are changed at Chi. The Chi-altered holoenzyme produces a long 3'-ssDNA overhang and facilitates RecA-binding to the ssDNA for homologous DNA recombination and repair. Holoenzyme degrades any linearized DNA that is unable to undergo homologous recombination. In the holoenzyme this subunit recognizes the wild-type Chi sequence, and when added to isolated RecB increases its ATP-dependent helicase processivity.</text>
</comment>
<keyword evidence="8 10" id="KW-0238">DNA-binding</keyword>
<dbReference type="NCBIfam" id="TIGR01450">
    <property type="entry name" value="recC"/>
    <property type="match status" value="1"/>
</dbReference>
<protein>
    <recommendedName>
        <fullName evidence="10">RecBCD enzyme subunit RecC</fullName>
    </recommendedName>
    <alternativeName>
        <fullName evidence="10">Exonuclease V subunit RecC</fullName>
        <shortName evidence="10">ExoV subunit RecC</shortName>
    </alternativeName>
    <alternativeName>
        <fullName evidence="10">Helicase/nuclease RecBCD subunit RecC</fullName>
    </alternativeName>
</protein>
<accession>A0A552WTI0</accession>
<dbReference type="Pfam" id="PF17946">
    <property type="entry name" value="RecC_C"/>
    <property type="match status" value="1"/>
</dbReference>
<comment type="subunit">
    <text evidence="10">Heterotrimer of RecB, RecC and RecD. All subunits contribute to DNA-binding.</text>
</comment>
<evidence type="ECO:0000256" key="3">
    <source>
        <dbReference type="ARBA" id="ARBA00022763"/>
    </source>
</evidence>
<evidence type="ECO:0000313" key="13">
    <source>
        <dbReference type="EMBL" id="TRW46057.1"/>
    </source>
</evidence>
<evidence type="ECO:0000256" key="4">
    <source>
        <dbReference type="ARBA" id="ARBA00022801"/>
    </source>
</evidence>
<dbReference type="Gene3D" id="3.40.50.10930">
    <property type="match status" value="1"/>
</dbReference>
<evidence type="ECO:0000256" key="1">
    <source>
        <dbReference type="ARBA" id="ARBA00022722"/>
    </source>
</evidence>
<dbReference type="GO" id="GO:0009338">
    <property type="term" value="C:exodeoxyribonuclease V complex"/>
    <property type="evidence" value="ECO:0007669"/>
    <property type="project" value="InterPro"/>
</dbReference>
<evidence type="ECO:0000256" key="5">
    <source>
        <dbReference type="ARBA" id="ARBA00022806"/>
    </source>
</evidence>
<dbReference type="Gene3D" id="1.10.10.160">
    <property type="match status" value="1"/>
</dbReference>
<dbReference type="InterPro" id="IPR027417">
    <property type="entry name" value="P-loop_NTPase"/>
</dbReference>
<dbReference type="InterPro" id="IPR013986">
    <property type="entry name" value="DExx_box_DNA_helicase_dom_sf"/>
</dbReference>
<dbReference type="GO" id="GO:0005524">
    <property type="term" value="F:ATP binding"/>
    <property type="evidence" value="ECO:0007669"/>
    <property type="project" value="UniProtKB-UniRule"/>
</dbReference>
<dbReference type="GO" id="GO:0003677">
    <property type="term" value="F:DNA binding"/>
    <property type="evidence" value="ECO:0007669"/>
    <property type="project" value="UniProtKB-UniRule"/>
</dbReference>
<dbReference type="SUPFAM" id="SSF52540">
    <property type="entry name" value="P-loop containing nucleoside triphosphate hydrolases"/>
    <property type="match status" value="2"/>
</dbReference>
<keyword evidence="1 10" id="KW-0540">Nuclease</keyword>
<dbReference type="RefSeq" id="WP_143417829.1">
    <property type="nucleotide sequence ID" value="NZ_VJXR01000014.1"/>
</dbReference>
<dbReference type="AlphaFoldDB" id="A0A552WTI0"/>